<feature type="domain" description="Amine oxidase" evidence="6">
    <location>
        <begin position="19"/>
        <end position="320"/>
    </location>
</feature>
<gene>
    <name evidence="7" type="ORF">SAMN04487996_119120</name>
</gene>
<evidence type="ECO:0000256" key="3">
    <source>
        <dbReference type="ARBA" id="ARBA00022827"/>
    </source>
</evidence>
<evidence type="ECO:0000313" key="7">
    <source>
        <dbReference type="EMBL" id="SDG51521.1"/>
    </source>
</evidence>
<dbReference type="SUPFAM" id="SSF51905">
    <property type="entry name" value="FAD/NAD(P)-binding domain"/>
    <property type="match status" value="1"/>
</dbReference>
<keyword evidence="5" id="KW-0520">NAD</keyword>
<evidence type="ECO:0000256" key="2">
    <source>
        <dbReference type="ARBA" id="ARBA00022729"/>
    </source>
</evidence>
<evidence type="ECO:0000259" key="6">
    <source>
        <dbReference type="Pfam" id="PF01593"/>
    </source>
</evidence>
<dbReference type="RefSeq" id="WP_090156311.1">
    <property type="nucleotide sequence ID" value="NZ_FNAN01000019.1"/>
</dbReference>
<keyword evidence="1" id="KW-0285">Flavoprotein</keyword>
<dbReference type="PANTHER" id="PTHR46091">
    <property type="entry name" value="BLR7054 PROTEIN"/>
    <property type="match status" value="1"/>
</dbReference>
<dbReference type="GO" id="GO:0016491">
    <property type="term" value="F:oxidoreductase activity"/>
    <property type="evidence" value="ECO:0007669"/>
    <property type="project" value="InterPro"/>
</dbReference>
<dbReference type="EMBL" id="FNAN01000019">
    <property type="protein sequence ID" value="SDG51521.1"/>
    <property type="molecule type" value="Genomic_DNA"/>
</dbReference>
<proteinExistence type="predicted"/>
<dbReference type="InterPro" id="IPR052206">
    <property type="entry name" value="Retinol_saturase"/>
</dbReference>
<dbReference type="OrthoDB" id="9789960at2"/>
<protein>
    <submittedName>
        <fullName evidence="7">All-trans-retinol 13,14-reductase</fullName>
    </submittedName>
</protein>
<reference evidence="8" key="1">
    <citation type="submission" date="2016-10" db="EMBL/GenBank/DDBJ databases">
        <authorList>
            <person name="Varghese N."/>
            <person name="Submissions S."/>
        </authorList>
    </citation>
    <scope>NUCLEOTIDE SEQUENCE [LARGE SCALE GENOMIC DNA]</scope>
    <source>
        <strain evidence="8">DSM 25329</strain>
    </source>
</reference>
<dbReference type="AlphaFoldDB" id="A0A1G7UW59"/>
<accession>A0A1G7UW59</accession>
<keyword evidence="3" id="KW-0274">FAD</keyword>
<dbReference type="Pfam" id="PF01593">
    <property type="entry name" value="Amino_oxidase"/>
    <property type="match status" value="1"/>
</dbReference>
<dbReference type="Proteomes" id="UP000198748">
    <property type="component" value="Unassembled WGS sequence"/>
</dbReference>
<keyword evidence="4" id="KW-0521">NADP</keyword>
<name>A0A1G7UW59_9BACT</name>
<dbReference type="InterPro" id="IPR002937">
    <property type="entry name" value="Amino_oxidase"/>
</dbReference>
<dbReference type="STRING" id="659014.SAMN04487996_119120"/>
<evidence type="ECO:0000256" key="1">
    <source>
        <dbReference type="ARBA" id="ARBA00022630"/>
    </source>
</evidence>
<sequence>MQTSAVQKEYDFVIVGSGLGGLACANILAMEGYSVVVLEKNHQIGGHLQVYSRDKSIFDTGVHYVGGLDEGENLYQFFKYFGILDKLKLKRLDDDQFDLIRFDDGCEYAYAQGLENFEQKLISYFPEETEAIRAYCRKLTETCEKFPLYNLETAGENYLADENLLSLNAYDYIASLTDNVRLRNVLAGSNLLYAGVKHKTPFYVHALIMKSYLTGAYKFVDGGSQIAIQLSRSVRQHGGEIYKHKKVVSARYDEKGHITEVVCENGEAFRGKEFISNVHPAVTIDIFGQERFLSVYKNRVQTLENSISTFLVHISFQENSFDYLNYNIYQHHIDDVWDGVEYAQATWPQTYFICTPYISKKGAYADSMSIMCYMNACETAEWAGTFSTVAEPGKRDAEYAQFKKNREAQVIARLETVFPGITAKIKTVHSASPLTFRDYIGNGNGTMYGILKDSASPMKTRINTRTKIPNLHLTGQNVSLHGILGVTVSAFVTCFSFVDKEKLIQKVKNA</sequence>
<evidence type="ECO:0000256" key="4">
    <source>
        <dbReference type="ARBA" id="ARBA00022857"/>
    </source>
</evidence>
<evidence type="ECO:0000256" key="5">
    <source>
        <dbReference type="ARBA" id="ARBA00023027"/>
    </source>
</evidence>
<dbReference type="InterPro" id="IPR036188">
    <property type="entry name" value="FAD/NAD-bd_sf"/>
</dbReference>
<evidence type="ECO:0000313" key="8">
    <source>
        <dbReference type="Proteomes" id="UP000198748"/>
    </source>
</evidence>
<dbReference type="PANTHER" id="PTHR46091:SF3">
    <property type="entry name" value="AMINE OXIDASE DOMAIN-CONTAINING PROTEIN"/>
    <property type="match status" value="1"/>
</dbReference>
<keyword evidence="8" id="KW-1185">Reference proteome</keyword>
<keyword evidence="2" id="KW-0732">Signal</keyword>
<dbReference type="Gene3D" id="3.50.50.60">
    <property type="entry name" value="FAD/NAD(P)-binding domain"/>
    <property type="match status" value="2"/>
</dbReference>
<organism evidence="7 8">
    <name type="scientific">Dyadobacter soli</name>
    <dbReference type="NCBI Taxonomy" id="659014"/>
    <lineage>
        <taxon>Bacteria</taxon>
        <taxon>Pseudomonadati</taxon>
        <taxon>Bacteroidota</taxon>
        <taxon>Cytophagia</taxon>
        <taxon>Cytophagales</taxon>
        <taxon>Spirosomataceae</taxon>
        <taxon>Dyadobacter</taxon>
    </lineage>
</organism>